<sequence>MTKEKGEKGILTGGGRPGGVDGELKARDGGLGRRTGGSCPRRPEGARLGVRFDTAPVVGRTSEVSKVVVGTHRGGRLRSRARGGGRSGRRRRRARRCGGGRGGRRVARRRCAMGSRAARGEFGRAVRTWLEAGEGVVAAIDRPL</sequence>
<gene>
    <name evidence="2" type="ORF">M6B38_234150</name>
</gene>
<evidence type="ECO:0000256" key="1">
    <source>
        <dbReference type="SAM" id="MobiDB-lite"/>
    </source>
</evidence>
<dbReference type="Proteomes" id="UP001140949">
    <property type="component" value="Unassembled WGS sequence"/>
</dbReference>
<feature type="compositionally biased region" description="Gly residues" evidence="1">
    <location>
        <begin position="11"/>
        <end position="21"/>
    </location>
</feature>
<keyword evidence="3" id="KW-1185">Reference proteome</keyword>
<organism evidence="2 3">
    <name type="scientific">Iris pallida</name>
    <name type="common">Sweet iris</name>
    <dbReference type="NCBI Taxonomy" id="29817"/>
    <lineage>
        <taxon>Eukaryota</taxon>
        <taxon>Viridiplantae</taxon>
        <taxon>Streptophyta</taxon>
        <taxon>Embryophyta</taxon>
        <taxon>Tracheophyta</taxon>
        <taxon>Spermatophyta</taxon>
        <taxon>Magnoliopsida</taxon>
        <taxon>Liliopsida</taxon>
        <taxon>Asparagales</taxon>
        <taxon>Iridaceae</taxon>
        <taxon>Iridoideae</taxon>
        <taxon>Irideae</taxon>
        <taxon>Iris</taxon>
    </lineage>
</organism>
<feature type="compositionally biased region" description="Basic and acidic residues" evidence="1">
    <location>
        <begin position="22"/>
        <end position="31"/>
    </location>
</feature>
<comment type="caution">
    <text evidence="2">The sequence shown here is derived from an EMBL/GenBank/DDBJ whole genome shotgun (WGS) entry which is preliminary data.</text>
</comment>
<accession>A0AAX6DPT4</accession>
<dbReference type="AlphaFoldDB" id="A0AAX6DPT4"/>
<dbReference type="EMBL" id="JANAVB010042620">
    <property type="protein sequence ID" value="KAJ6793797.1"/>
    <property type="molecule type" value="Genomic_DNA"/>
</dbReference>
<reference evidence="2" key="2">
    <citation type="submission" date="2023-04" db="EMBL/GenBank/DDBJ databases">
        <authorList>
            <person name="Bruccoleri R.E."/>
            <person name="Oakeley E.J."/>
            <person name="Faust A.-M."/>
            <person name="Dessus-Babus S."/>
            <person name="Altorfer M."/>
            <person name="Burckhardt D."/>
            <person name="Oertli M."/>
            <person name="Naumann U."/>
            <person name="Petersen F."/>
            <person name="Wong J."/>
        </authorList>
    </citation>
    <scope>NUCLEOTIDE SEQUENCE</scope>
    <source>
        <strain evidence="2">GSM-AAB239-AS_SAM_17_03QT</strain>
        <tissue evidence="2">Leaf</tissue>
    </source>
</reference>
<name>A0AAX6DPT4_IRIPA</name>
<protein>
    <submittedName>
        <fullName evidence="2">Hornerin-like</fullName>
    </submittedName>
</protein>
<proteinExistence type="predicted"/>
<evidence type="ECO:0000313" key="3">
    <source>
        <dbReference type="Proteomes" id="UP001140949"/>
    </source>
</evidence>
<reference evidence="2" key="1">
    <citation type="journal article" date="2023" name="GigaByte">
        <title>Genome assembly of the bearded iris, Iris pallida Lam.</title>
        <authorList>
            <person name="Bruccoleri R.E."/>
            <person name="Oakeley E.J."/>
            <person name="Faust A.M.E."/>
            <person name="Altorfer M."/>
            <person name="Dessus-Babus S."/>
            <person name="Burckhardt D."/>
            <person name="Oertli M."/>
            <person name="Naumann U."/>
            <person name="Petersen F."/>
            <person name="Wong J."/>
        </authorList>
    </citation>
    <scope>NUCLEOTIDE SEQUENCE</scope>
    <source>
        <strain evidence="2">GSM-AAB239-AS_SAM_17_03QT</strain>
    </source>
</reference>
<feature type="compositionally biased region" description="Basic residues" evidence="1">
    <location>
        <begin position="73"/>
        <end position="108"/>
    </location>
</feature>
<feature type="region of interest" description="Disordered" evidence="1">
    <location>
        <begin position="1"/>
        <end position="47"/>
    </location>
</feature>
<evidence type="ECO:0000313" key="2">
    <source>
        <dbReference type="EMBL" id="KAJ6793797.1"/>
    </source>
</evidence>
<feature type="region of interest" description="Disordered" evidence="1">
    <location>
        <begin position="72"/>
        <end position="108"/>
    </location>
</feature>